<evidence type="ECO:0000313" key="3">
    <source>
        <dbReference type="Proteomes" id="UP000249340"/>
    </source>
</evidence>
<dbReference type="Gene3D" id="6.10.250.660">
    <property type="match status" value="1"/>
</dbReference>
<proteinExistence type="predicted"/>
<name>A0A345SZZ2_9ACTN</name>
<evidence type="ECO:0000256" key="1">
    <source>
        <dbReference type="SAM" id="MobiDB-lite"/>
    </source>
</evidence>
<dbReference type="Proteomes" id="UP000249340">
    <property type="component" value="Chromosome"/>
</dbReference>
<sequence length="156" mass="16985">MFWLIVVGMAVVVAVAALVALGAGGAMPDAAPDRLAPRLPQERPLNRSDIDELRLPMALRGYRMDEVDDVLDRLGAELALRDARIAELEAAAAGSRAGHTLTLDKDRPGDHLHEGHPHEDHQHRDHQHQDHPHEDHPYGTPQDASALPTPGEEGRG</sequence>
<dbReference type="NCBIfam" id="TIGR03544">
    <property type="entry name" value="DivI1A_domain"/>
    <property type="match status" value="1"/>
</dbReference>
<keyword evidence="3" id="KW-1185">Reference proteome</keyword>
<dbReference type="EMBL" id="CP031264">
    <property type="protein sequence ID" value="AXI79297.1"/>
    <property type="molecule type" value="Genomic_DNA"/>
</dbReference>
<evidence type="ECO:0000313" key="2">
    <source>
        <dbReference type="EMBL" id="AXI79297.1"/>
    </source>
</evidence>
<feature type="region of interest" description="Disordered" evidence="1">
    <location>
        <begin position="91"/>
        <end position="156"/>
    </location>
</feature>
<dbReference type="OrthoDB" id="3404379at2"/>
<feature type="compositionally biased region" description="Basic and acidic residues" evidence="1">
    <location>
        <begin position="102"/>
        <end position="137"/>
    </location>
</feature>
<reference evidence="3" key="1">
    <citation type="submission" date="2018-07" db="EMBL/GenBank/DDBJ databases">
        <title>Streptacidiphilus bronchialis DSM 106435 chromosome.</title>
        <authorList>
            <person name="Batra D."/>
            <person name="Gulvik C.A."/>
        </authorList>
    </citation>
    <scope>NUCLEOTIDE SEQUENCE [LARGE SCALE GENOMIC DNA]</scope>
    <source>
        <strain evidence="3">DSM 106435</strain>
    </source>
</reference>
<dbReference type="AlphaFoldDB" id="A0A345SZZ2"/>
<gene>
    <name evidence="2" type="ORF">C7M71_019640</name>
</gene>
<dbReference type="InterPro" id="IPR019933">
    <property type="entry name" value="DivIVA_domain"/>
</dbReference>
<organism evidence="2 3">
    <name type="scientific">Peterkaempfera bronchialis</name>
    <dbReference type="NCBI Taxonomy" id="2126346"/>
    <lineage>
        <taxon>Bacteria</taxon>
        <taxon>Bacillati</taxon>
        <taxon>Actinomycetota</taxon>
        <taxon>Actinomycetes</taxon>
        <taxon>Kitasatosporales</taxon>
        <taxon>Streptomycetaceae</taxon>
        <taxon>Peterkaempfera</taxon>
    </lineage>
</organism>
<dbReference type="KEGG" id="stri:C7M71_019640"/>
<dbReference type="RefSeq" id="WP_111492905.1">
    <property type="nucleotide sequence ID" value="NZ_CP031264.1"/>
</dbReference>
<accession>A0A345SZZ2</accession>
<protein>
    <submittedName>
        <fullName evidence="2">DivIVA domain-containing protein</fullName>
    </submittedName>
</protein>